<evidence type="ECO:0000313" key="9">
    <source>
        <dbReference type="EMBL" id="AHF17431.1"/>
    </source>
</evidence>
<feature type="domain" description="ABC3 transporter permease C-terminal" evidence="7">
    <location>
        <begin position="700"/>
        <end position="811"/>
    </location>
</feature>
<dbReference type="STRING" id="929713.NIASO_07435"/>
<dbReference type="OrthoDB" id="1451596at2"/>
<feature type="transmembrane region" description="Helical" evidence="6">
    <location>
        <begin position="747"/>
        <end position="766"/>
    </location>
</feature>
<evidence type="ECO:0000259" key="7">
    <source>
        <dbReference type="Pfam" id="PF02687"/>
    </source>
</evidence>
<dbReference type="KEGG" id="nso:NIASO_07435"/>
<evidence type="ECO:0000256" key="5">
    <source>
        <dbReference type="ARBA" id="ARBA00023136"/>
    </source>
</evidence>
<protein>
    <recommendedName>
        <fullName evidence="11">ABC transporter permease</fullName>
    </recommendedName>
</protein>
<feature type="transmembrane region" description="Helical" evidence="6">
    <location>
        <begin position="344"/>
        <end position="370"/>
    </location>
</feature>
<feature type="transmembrane region" description="Helical" evidence="6">
    <location>
        <begin position="699"/>
        <end position="720"/>
    </location>
</feature>
<dbReference type="Pfam" id="PF02687">
    <property type="entry name" value="FtsX"/>
    <property type="match status" value="2"/>
</dbReference>
<keyword evidence="5 6" id="KW-0472">Membrane</keyword>
<feature type="transmembrane region" description="Helical" evidence="6">
    <location>
        <begin position="390"/>
        <end position="409"/>
    </location>
</feature>
<dbReference type="AlphaFoldDB" id="W0F7V2"/>
<feature type="domain" description="MacB-like periplasmic core" evidence="8">
    <location>
        <begin position="20"/>
        <end position="253"/>
    </location>
</feature>
<comment type="subcellular location">
    <subcellularLocation>
        <location evidence="1">Cell membrane</location>
        <topology evidence="1">Multi-pass membrane protein</topology>
    </subcellularLocation>
</comment>
<accession>W0F7V2</accession>
<feature type="transmembrane region" description="Helical" evidence="6">
    <location>
        <begin position="21"/>
        <end position="42"/>
    </location>
</feature>
<dbReference type="PANTHER" id="PTHR30572:SF18">
    <property type="entry name" value="ABC-TYPE MACROLIDE FAMILY EXPORT SYSTEM PERMEASE COMPONENT 2"/>
    <property type="match status" value="1"/>
</dbReference>
<keyword evidence="4 6" id="KW-1133">Transmembrane helix</keyword>
<feature type="domain" description="ABC3 transporter permease C-terminal" evidence="7">
    <location>
        <begin position="303"/>
        <end position="417"/>
    </location>
</feature>
<evidence type="ECO:0000256" key="1">
    <source>
        <dbReference type="ARBA" id="ARBA00004651"/>
    </source>
</evidence>
<dbReference type="GO" id="GO:0005886">
    <property type="term" value="C:plasma membrane"/>
    <property type="evidence" value="ECO:0007669"/>
    <property type="project" value="UniProtKB-SubCell"/>
</dbReference>
<dbReference type="GO" id="GO:0022857">
    <property type="term" value="F:transmembrane transporter activity"/>
    <property type="evidence" value="ECO:0007669"/>
    <property type="project" value="TreeGrafter"/>
</dbReference>
<evidence type="ECO:0000256" key="4">
    <source>
        <dbReference type="ARBA" id="ARBA00022989"/>
    </source>
</evidence>
<organism evidence="9 10">
    <name type="scientific">Niabella soli DSM 19437</name>
    <dbReference type="NCBI Taxonomy" id="929713"/>
    <lineage>
        <taxon>Bacteria</taxon>
        <taxon>Pseudomonadati</taxon>
        <taxon>Bacteroidota</taxon>
        <taxon>Chitinophagia</taxon>
        <taxon>Chitinophagales</taxon>
        <taxon>Chitinophagaceae</taxon>
        <taxon>Niabella</taxon>
    </lineage>
</organism>
<dbReference type="HOGENOM" id="CLU_008713_1_0_10"/>
<dbReference type="PANTHER" id="PTHR30572">
    <property type="entry name" value="MEMBRANE COMPONENT OF TRANSPORTER-RELATED"/>
    <property type="match status" value="1"/>
</dbReference>
<feature type="transmembrane region" description="Helical" evidence="6">
    <location>
        <begin position="781"/>
        <end position="804"/>
    </location>
</feature>
<dbReference type="eggNOG" id="COG0577">
    <property type="taxonomic scope" value="Bacteria"/>
</dbReference>
<evidence type="ECO:0000313" key="10">
    <source>
        <dbReference type="Proteomes" id="UP000003586"/>
    </source>
</evidence>
<name>W0F7V2_9BACT</name>
<dbReference type="InterPro" id="IPR050250">
    <property type="entry name" value="Macrolide_Exporter_MacB"/>
</dbReference>
<sequence>MLKNFLTALSRQLWRNRLFTVLNILGLSVSICIAWIIFRMVAYEYSFDKKIPDAANIYQVVSKSKSEDNPDGGGNAGVSKPVVNVLKNDIAGLKLVVPMFYQFRQFATINEGKGKDPKRIEKEDDIEQVATYPDYFKMFDYTWLAGDKNTALDAPDKVVLTEARAREYFPLLSPQQVVGKSIAYNDTILRRVSGVVAAPDYPNSFSKDNTEFVLLVQKDFADGSWDGVNSNDLLFFKPSMGKDPKQVLTQLNAINLKHNKESFDKYHYSRWYETLPLAEKHFAEKFGAQTRTANKMVLNGLMIVGGFLLLLACINYINLSTALLPQRAKEIGIRKTLGSGVKELVLRFMGETLVVTLLAALLSLGLAWFAVKLFSDFLPEGIFDYMNYPAMILFMLVLVAVVSLFSGLYPAWLSARVNTVNVLKGMTDKVVGSNRISLRKGLIIFQFFVAQVFIIGALIMNQQLRFMLHKDLGFNKDAVITVTVPYRVWKDSVFKDKQFVLKNELSKNTAIAGVALGKRPMEGGMVGWVLDYSDGKGGEDLHHTVNVKYGDTDYLHLYGFHLLAGRNFNAADTANEIVVNQQTLKAFGIKSPRDALGKFLIQPANHKMYPIVGVVGDFNQFGLQSAIDPVLITTDKKQLTTFNIKLRPDPATWNNAIQSVATSWKKIYGNVPFEYKFYDETIEKLYQNEERTQTLVRTATGIAIFISCLGLFGLATLTAFQRTKEVGIRKVLGASVSGIVTLLSRQFVLLVLVSVLLASPVAWWLMKKWLQDYAFRINIEWWMFLIATIGAVVIALLTVSYQAVRAATANPVKSLRTE</sequence>
<proteinExistence type="predicted"/>
<gene>
    <name evidence="9" type="ORF">NIASO_07435</name>
</gene>
<dbReference type="Pfam" id="PF12704">
    <property type="entry name" value="MacB_PCD"/>
    <property type="match status" value="2"/>
</dbReference>
<evidence type="ECO:0000256" key="2">
    <source>
        <dbReference type="ARBA" id="ARBA00022475"/>
    </source>
</evidence>
<dbReference type="Proteomes" id="UP000003586">
    <property type="component" value="Chromosome"/>
</dbReference>
<keyword evidence="10" id="KW-1185">Reference proteome</keyword>
<feature type="transmembrane region" description="Helical" evidence="6">
    <location>
        <begin position="442"/>
        <end position="460"/>
    </location>
</feature>
<reference evidence="9" key="1">
    <citation type="submission" date="2013-12" db="EMBL/GenBank/DDBJ databases">
        <authorList>
            <consortium name="DOE Joint Genome Institute"/>
            <person name="Eisen J."/>
            <person name="Huntemann M."/>
            <person name="Han J."/>
            <person name="Chen A."/>
            <person name="Kyrpides N."/>
            <person name="Mavromatis K."/>
            <person name="Markowitz V."/>
            <person name="Palaniappan K."/>
            <person name="Ivanova N."/>
            <person name="Schaumberg A."/>
            <person name="Pati A."/>
            <person name="Liolios K."/>
            <person name="Nordberg H.P."/>
            <person name="Cantor M.N."/>
            <person name="Hua S.X."/>
            <person name="Woyke T."/>
        </authorList>
    </citation>
    <scope>NUCLEOTIDE SEQUENCE [LARGE SCALE GENOMIC DNA]</scope>
    <source>
        <strain evidence="9">JS13-8</strain>
    </source>
</reference>
<evidence type="ECO:0000256" key="6">
    <source>
        <dbReference type="SAM" id="Phobius"/>
    </source>
</evidence>
<feature type="transmembrane region" description="Helical" evidence="6">
    <location>
        <begin position="301"/>
        <end position="324"/>
    </location>
</feature>
<dbReference type="InterPro" id="IPR003838">
    <property type="entry name" value="ABC3_permease_C"/>
</dbReference>
<dbReference type="EMBL" id="CP007035">
    <property type="protein sequence ID" value="AHF17431.1"/>
    <property type="molecule type" value="Genomic_DNA"/>
</dbReference>
<evidence type="ECO:0000256" key="3">
    <source>
        <dbReference type="ARBA" id="ARBA00022692"/>
    </source>
</evidence>
<keyword evidence="3 6" id="KW-0812">Transmembrane</keyword>
<dbReference type="RefSeq" id="WP_008584929.1">
    <property type="nucleotide sequence ID" value="NZ_CP007035.1"/>
</dbReference>
<feature type="domain" description="MacB-like periplasmic core" evidence="8">
    <location>
        <begin position="537"/>
        <end position="648"/>
    </location>
</feature>
<dbReference type="InterPro" id="IPR025857">
    <property type="entry name" value="MacB_PCD"/>
</dbReference>
<keyword evidence="2" id="KW-1003">Cell membrane</keyword>
<evidence type="ECO:0008006" key="11">
    <source>
        <dbReference type="Google" id="ProtNLM"/>
    </source>
</evidence>
<evidence type="ECO:0000259" key="8">
    <source>
        <dbReference type="Pfam" id="PF12704"/>
    </source>
</evidence>